<dbReference type="InterPro" id="IPR002371">
    <property type="entry name" value="FlgK"/>
</dbReference>
<keyword evidence="12" id="KW-1185">Reference proteome</keyword>
<reference evidence="11" key="1">
    <citation type="submission" date="2022-09" db="EMBL/GenBank/DDBJ databases">
        <title>Complete Genomes of Fervidibacillus albus and Fervidibacillus halotolerans isolated from tidal flat sediments.</title>
        <authorList>
            <person name="Kwon K.K."/>
            <person name="Yang S.-H."/>
            <person name="Park M.J."/>
            <person name="Oh H.-M."/>
        </authorList>
    </citation>
    <scope>NUCLEOTIDE SEQUENCE</scope>
    <source>
        <strain evidence="11">MEBiC13591</strain>
    </source>
</reference>
<dbReference type="PANTHER" id="PTHR30033:SF1">
    <property type="entry name" value="FLAGELLAR HOOK-ASSOCIATED PROTEIN 1"/>
    <property type="match status" value="1"/>
</dbReference>
<keyword evidence="6 7" id="KW-0975">Bacterial flagellum</keyword>
<keyword evidence="11" id="KW-0282">Flagellum</keyword>
<dbReference type="PRINTS" id="PR01005">
    <property type="entry name" value="FLGHOOKAP1"/>
</dbReference>
<dbReference type="Pfam" id="PF06429">
    <property type="entry name" value="Flg_bbr_C"/>
    <property type="match status" value="1"/>
</dbReference>
<evidence type="ECO:0000256" key="3">
    <source>
        <dbReference type="ARBA" id="ARBA00009677"/>
    </source>
</evidence>
<dbReference type="KEGG" id="faf:OE104_14980"/>
<dbReference type="InterPro" id="IPR053927">
    <property type="entry name" value="FlgK_helical"/>
</dbReference>
<dbReference type="PANTHER" id="PTHR30033">
    <property type="entry name" value="FLAGELLAR HOOK-ASSOCIATED PROTEIN 1"/>
    <property type="match status" value="1"/>
</dbReference>
<comment type="subcellular location">
    <subcellularLocation>
        <location evidence="1 7">Bacterial flagellum</location>
    </subcellularLocation>
    <subcellularLocation>
        <location evidence="2 7">Secreted</location>
    </subcellularLocation>
</comment>
<dbReference type="AlphaFoldDB" id="A0A9E8LUK5"/>
<feature type="domain" description="Flagellar hook-associated protein FlgK helical" evidence="10">
    <location>
        <begin position="102"/>
        <end position="370"/>
    </location>
</feature>
<dbReference type="Pfam" id="PF22638">
    <property type="entry name" value="FlgK_D1"/>
    <property type="match status" value="1"/>
</dbReference>
<dbReference type="RefSeq" id="WP_275417570.1">
    <property type="nucleotide sequence ID" value="NZ_CP106878.1"/>
</dbReference>
<feature type="domain" description="Flagellar basal-body/hook protein C-terminal" evidence="9">
    <location>
        <begin position="480"/>
        <end position="518"/>
    </location>
</feature>
<evidence type="ECO:0000259" key="8">
    <source>
        <dbReference type="Pfam" id="PF00460"/>
    </source>
</evidence>
<dbReference type="InterPro" id="IPR010930">
    <property type="entry name" value="Flg_bb/hook_C_dom"/>
</dbReference>
<evidence type="ECO:0000313" key="11">
    <source>
        <dbReference type="EMBL" id="WAA09786.1"/>
    </source>
</evidence>
<dbReference type="GO" id="GO:0005198">
    <property type="term" value="F:structural molecule activity"/>
    <property type="evidence" value="ECO:0007669"/>
    <property type="project" value="UniProtKB-UniRule"/>
</dbReference>
<dbReference type="Pfam" id="PF00460">
    <property type="entry name" value="Flg_bb_rod"/>
    <property type="match status" value="1"/>
</dbReference>
<accession>A0A9E8LUK5</accession>
<gene>
    <name evidence="7 11" type="primary">flgK</name>
    <name evidence="11" type="ORF">OE104_14980</name>
</gene>
<evidence type="ECO:0000256" key="1">
    <source>
        <dbReference type="ARBA" id="ARBA00004365"/>
    </source>
</evidence>
<evidence type="ECO:0000313" key="12">
    <source>
        <dbReference type="Proteomes" id="UP001164718"/>
    </source>
</evidence>
<evidence type="ECO:0000256" key="4">
    <source>
        <dbReference type="ARBA" id="ARBA00016244"/>
    </source>
</evidence>
<evidence type="ECO:0000256" key="6">
    <source>
        <dbReference type="ARBA" id="ARBA00023143"/>
    </source>
</evidence>
<dbReference type="GO" id="GO:0009424">
    <property type="term" value="C:bacterial-type flagellum hook"/>
    <property type="evidence" value="ECO:0007669"/>
    <property type="project" value="UniProtKB-UniRule"/>
</dbReference>
<dbReference type="InterPro" id="IPR001444">
    <property type="entry name" value="Flag_bb_rod_N"/>
</dbReference>
<protein>
    <recommendedName>
        <fullName evidence="4 7">Flagellar hook-associated protein 1</fullName>
        <shortName evidence="7">HAP1</shortName>
    </recommendedName>
</protein>
<dbReference type="SUPFAM" id="SSF64518">
    <property type="entry name" value="Phase 1 flagellin"/>
    <property type="match status" value="1"/>
</dbReference>
<dbReference type="EMBL" id="CP106878">
    <property type="protein sequence ID" value="WAA09786.1"/>
    <property type="molecule type" value="Genomic_DNA"/>
</dbReference>
<feature type="domain" description="Flagellar basal body rod protein N-terminal" evidence="8">
    <location>
        <begin position="8"/>
        <end position="38"/>
    </location>
</feature>
<dbReference type="GO" id="GO:0005576">
    <property type="term" value="C:extracellular region"/>
    <property type="evidence" value="ECO:0007669"/>
    <property type="project" value="UniProtKB-SubCell"/>
</dbReference>
<comment type="similarity">
    <text evidence="3 7">Belongs to the flagella basal body rod proteins family.</text>
</comment>
<organism evidence="11 12">
    <name type="scientific">Fervidibacillus albus</name>
    <dbReference type="NCBI Taxonomy" id="2980026"/>
    <lineage>
        <taxon>Bacteria</taxon>
        <taxon>Bacillati</taxon>
        <taxon>Bacillota</taxon>
        <taxon>Bacilli</taxon>
        <taxon>Bacillales</taxon>
        <taxon>Bacillaceae</taxon>
        <taxon>Fervidibacillus</taxon>
    </lineage>
</organism>
<evidence type="ECO:0000256" key="5">
    <source>
        <dbReference type="ARBA" id="ARBA00022525"/>
    </source>
</evidence>
<dbReference type="Proteomes" id="UP001164718">
    <property type="component" value="Chromosome"/>
</dbReference>
<evidence type="ECO:0000256" key="7">
    <source>
        <dbReference type="RuleBase" id="RU362065"/>
    </source>
</evidence>
<sequence length="525" mass="57381">MIPTFLGLETAKRGINTQQTALYTTSHNIANANTEGYTRQRVDFTQTTPYPGTGMNRPEIPGQIGTGVQAGSIERVRESFLDAQYRMENNKLGYYSTLSSALSKMEDIMNEPTDSGLHSVMEQFWSSLQDLANHTENTGAREVVAATGEMVADTIQYYYNSLVRIQTDLGNEINVQVNEVNSIISQINQLNEQIASVEPHGQLPNDLYDQRDLLVDQLSGMINIKVTNVVPKNYGQALPSALGLYQVEIVQTDGSSYSPQATLVNVDQVSGRSSTNELTVVDDSGHSDALSGPVDYLLIGDRKLDEFNFSGELAALIESYGYTTSSGDVEGLYPDMLDELNKLTEAFAEEFNFIHSEGYDLNGNHGEVFFEFDPNNPAETIQVNEDIINDPSKIAAGLNSGSSGDNENAQRLADIKTKDFSDYEYTTSGGGTLPAGLNGSFDTYYAGIIGNLGVQAQSATKDMENTQVLVDSVDYNRQSVSGVSLDEEMTNIITYQHAYNASARMITVIDEMLDKIINGMGVVGR</sequence>
<dbReference type="GO" id="GO:0044780">
    <property type="term" value="P:bacterial-type flagellum assembly"/>
    <property type="evidence" value="ECO:0007669"/>
    <property type="project" value="InterPro"/>
</dbReference>
<evidence type="ECO:0000259" key="10">
    <source>
        <dbReference type="Pfam" id="PF22638"/>
    </source>
</evidence>
<keyword evidence="11" id="KW-0969">Cilium</keyword>
<proteinExistence type="inferred from homology"/>
<keyword evidence="5 7" id="KW-0964">Secreted</keyword>
<evidence type="ECO:0000256" key="2">
    <source>
        <dbReference type="ARBA" id="ARBA00004613"/>
    </source>
</evidence>
<name>A0A9E8LUK5_9BACI</name>
<dbReference type="NCBIfam" id="TIGR02492">
    <property type="entry name" value="flgK_ends"/>
    <property type="match status" value="1"/>
</dbReference>
<keyword evidence="11" id="KW-0966">Cell projection</keyword>
<evidence type="ECO:0000259" key="9">
    <source>
        <dbReference type="Pfam" id="PF06429"/>
    </source>
</evidence>